<evidence type="ECO:0000259" key="1">
    <source>
        <dbReference type="Pfam" id="PF13490"/>
    </source>
</evidence>
<organism evidence="2 3">
    <name type="scientific">Candidatus Brocadia fulgida</name>
    <dbReference type="NCBI Taxonomy" id="380242"/>
    <lineage>
        <taxon>Bacteria</taxon>
        <taxon>Pseudomonadati</taxon>
        <taxon>Planctomycetota</taxon>
        <taxon>Candidatus Brocadiia</taxon>
        <taxon>Candidatus Brocadiales</taxon>
        <taxon>Candidatus Brocadiaceae</taxon>
        <taxon>Candidatus Brocadia</taxon>
    </lineage>
</organism>
<gene>
    <name evidence="2" type="ORF">BROFUL_02455</name>
</gene>
<dbReference type="InterPro" id="IPR041916">
    <property type="entry name" value="Anti_sigma_zinc_sf"/>
</dbReference>
<proteinExistence type="predicted"/>
<comment type="caution">
    <text evidence="2">The sequence shown here is derived from an EMBL/GenBank/DDBJ whole genome shotgun (WGS) entry which is preliminary data.</text>
</comment>
<dbReference type="Pfam" id="PF13490">
    <property type="entry name" value="zf-HC2"/>
    <property type="match status" value="1"/>
</dbReference>
<keyword evidence="3" id="KW-1185">Reference proteome</keyword>
<evidence type="ECO:0000313" key="2">
    <source>
        <dbReference type="EMBL" id="KKO18794.1"/>
    </source>
</evidence>
<dbReference type="EMBL" id="LAQJ01000233">
    <property type="protein sequence ID" value="KKO18794.1"/>
    <property type="molecule type" value="Genomic_DNA"/>
</dbReference>
<sequence length="289" mass="33521">MCERSEQYQEMMFAYIEGMLEPEEKKIFELHLQGCNSCREELQKTKKLVDMLKEIRFRPNMVTEDCKNYDVVGYAFDELTPEERETTAMHIAKCDHCLFEVIDLKAIKKNDVDVDNSQAQTPDAIKANLYGNWINHNIIEFISDSVDLKLPLAAGPAGFKKTRKVGNRYMISISPKNGEISLMKEDACHSVLKPVRDIINGHYFYYKIFGLVKDLKQCELLSGKERFLPITIKLPTRDLSALYIFISQREDVIQQITLDWMLNVAKGTLQQPINEVIYIYAKICWEVMK</sequence>
<dbReference type="InterPro" id="IPR027383">
    <property type="entry name" value="Znf_put"/>
</dbReference>
<dbReference type="AlphaFoldDB" id="A0A0M2UWB1"/>
<name>A0A0M2UWB1_9BACT</name>
<dbReference type="Proteomes" id="UP000034954">
    <property type="component" value="Unassembled WGS sequence"/>
</dbReference>
<accession>A0A0M2UWB1</accession>
<reference evidence="2 3" key="1">
    <citation type="journal article" date="2013" name="BMC Microbiol.">
        <title>Identification of the type II cytochrome c maturation pathway in anammox bacteria by comparative genomics.</title>
        <authorList>
            <person name="Ferousi C."/>
            <person name="Speth D.R."/>
            <person name="Reimann J."/>
            <person name="Op den Camp H.J."/>
            <person name="Allen J.W."/>
            <person name="Keltjens J.T."/>
            <person name="Jetten M.S."/>
        </authorList>
    </citation>
    <scope>NUCLEOTIDE SEQUENCE [LARGE SCALE GENOMIC DNA]</scope>
    <source>
        <strain evidence="2">RU1</strain>
    </source>
</reference>
<evidence type="ECO:0000313" key="3">
    <source>
        <dbReference type="Proteomes" id="UP000034954"/>
    </source>
</evidence>
<dbReference type="Gene3D" id="1.10.10.1320">
    <property type="entry name" value="Anti-sigma factor, zinc-finger domain"/>
    <property type="match status" value="1"/>
</dbReference>
<protein>
    <recommendedName>
        <fullName evidence="1">Putative zinc-finger domain-containing protein</fullName>
    </recommendedName>
</protein>
<feature type="domain" description="Putative zinc-finger" evidence="1">
    <location>
        <begin position="6"/>
        <end position="39"/>
    </location>
</feature>